<dbReference type="PANTHER" id="PTHR43464">
    <property type="entry name" value="METHYLTRANSFERASE"/>
    <property type="match status" value="1"/>
</dbReference>
<dbReference type="GO" id="GO:0008757">
    <property type="term" value="F:S-adenosylmethionine-dependent methyltransferase activity"/>
    <property type="evidence" value="ECO:0007669"/>
    <property type="project" value="InterPro"/>
</dbReference>
<evidence type="ECO:0000313" key="6">
    <source>
        <dbReference type="EMBL" id="HHS28744.1"/>
    </source>
</evidence>
<dbReference type="EMBL" id="DTGR01000049">
    <property type="protein sequence ID" value="HHS28744.1"/>
    <property type="molecule type" value="Genomic_DNA"/>
</dbReference>
<feature type="region of interest" description="Disordered" evidence="4">
    <location>
        <begin position="1"/>
        <end position="20"/>
    </location>
</feature>
<dbReference type="AlphaFoldDB" id="A0A7V6A206"/>
<dbReference type="Gene3D" id="3.40.50.150">
    <property type="entry name" value="Vaccinia Virus protein VP39"/>
    <property type="match status" value="1"/>
</dbReference>
<reference evidence="6" key="1">
    <citation type="journal article" date="2020" name="mSystems">
        <title>Genome- and Community-Level Interaction Insights into Carbon Utilization and Element Cycling Functions of Hydrothermarchaeota in Hydrothermal Sediment.</title>
        <authorList>
            <person name="Zhou Z."/>
            <person name="Liu Y."/>
            <person name="Xu W."/>
            <person name="Pan J."/>
            <person name="Luo Z.H."/>
            <person name="Li M."/>
        </authorList>
    </citation>
    <scope>NUCLEOTIDE SEQUENCE [LARGE SCALE GENOMIC DNA]</scope>
    <source>
        <strain evidence="6">SpSt-767</strain>
    </source>
</reference>
<comment type="caution">
    <text evidence="6">The sequence shown here is derived from an EMBL/GenBank/DDBJ whole genome shotgun (WGS) entry which is preliminary data.</text>
</comment>
<feature type="compositionally biased region" description="Gly residues" evidence="4">
    <location>
        <begin position="1"/>
        <end position="12"/>
    </location>
</feature>
<accession>A0A7V6A206</accession>
<keyword evidence="3" id="KW-0949">S-adenosyl-L-methionine</keyword>
<dbReference type="CDD" id="cd02440">
    <property type="entry name" value="AdoMet_MTases"/>
    <property type="match status" value="1"/>
</dbReference>
<dbReference type="GO" id="GO:0032259">
    <property type="term" value="P:methylation"/>
    <property type="evidence" value="ECO:0007669"/>
    <property type="project" value="UniProtKB-KW"/>
</dbReference>
<evidence type="ECO:0000256" key="1">
    <source>
        <dbReference type="ARBA" id="ARBA00022603"/>
    </source>
</evidence>
<gene>
    <name evidence="6" type="ORF">ENV52_03465</name>
</gene>
<organism evidence="6">
    <name type="scientific">Desulfobacca acetoxidans</name>
    <dbReference type="NCBI Taxonomy" id="60893"/>
    <lineage>
        <taxon>Bacteria</taxon>
        <taxon>Pseudomonadati</taxon>
        <taxon>Thermodesulfobacteriota</taxon>
        <taxon>Desulfobaccia</taxon>
        <taxon>Desulfobaccales</taxon>
        <taxon>Desulfobaccaceae</taxon>
        <taxon>Desulfobacca</taxon>
    </lineage>
</organism>
<dbReference type="PANTHER" id="PTHR43464:SF19">
    <property type="entry name" value="UBIQUINONE BIOSYNTHESIS O-METHYLTRANSFERASE, MITOCHONDRIAL"/>
    <property type="match status" value="1"/>
</dbReference>
<protein>
    <submittedName>
        <fullName evidence="6">Class I SAM-dependent methyltransferase</fullName>
    </submittedName>
</protein>
<sequence length="244" mass="26461">MKGEGVVGGGEGVALPGPSPAKIPADDMPDWGEIFADPLMQRLPPNPEVMGLLPDLRARGVRLVLDAGCGAGRHLAPLAAAGFQVLGVDRQWSVLRELSPRLRTLQHAAGLAQANLKSLPLPDCIFDFALSVNVINHGYVSDFEAYCRELNRALKPKGLLFISVSPRKFADLVLLPETVELEPGTLVKIATPDGDLVHHFPTPESLAAQFSGYNILRLQTIQTPIPFMDGKEMPQLVFLGEKYR</sequence>
<dbReference type="InterPro" id="IPR029063">
    <property type="entry name" value="SAM-dependent_MTases_sf"/>
</dbReference>
<dbReference type="InterPro" id="IPR013216">
    <property type="entry name" value="Methyltransf_11"/>
</dbReference>
<feature type="domain" description="Methyltransferase type 11" evidence="5">
    <location>
        <begin position="65"/>
        <end position="162"/>
    </location>
</feature>
<evidence type="ECO:0000256" key="4">
    <source>
        <dbReference type="SAM" id="MobiDB-lite"/>
    </source>
</evidence>
<keyword evidence="2 6" id="KW-0808">Transferase</keyword>
<keyword evidence="1 6" id="KW-0489">Methyltransferase</keyword>
<evidence type="ECO:0000259" key="5">
    <source>
        <dbReference type="Pfam" id="PF08241"/>
    </source>
</evidence>
<evidence type="ECO:0000256" key="3">
    <source>
        <dbReference type="ARBA" id="ARBA00022691"/>
    </source>
</evidence>
<evidence type="ECO:0000256" key="2">
    <source>
        <dbReference type="ARBA" id="ARBA00022679"/>
    </source>
</evidence>
<proteinExistence type="predicted"/>
<name>A0A7V6A206_9BACT</name>
<dbReference type="Pfam" id="PF08241">
    <property type="entry name" value="Methyltransf_11"/>
    <property type="match status" value="1"/>
</dbReference>
<dbReference type="SUPFAM" id="SSF53335">
    <property type="entry name" value="S-adenosyl-L-methionine-dependent methyltransferases"/>
    <property type="match status" value="1"/>
</dbReference>